<gene>
    <name evidence="6" type="primary">aziB2</name>
    <name evidence="6" type="ORF">Pmgp_02176</name>
</gene>
<comment type="caution">
    <text evidence="6">The sequence shown here is derived from an EMBL/GenBank/DDBJ whole genome shotgun (WGS) entry which is preliminary data.</text>
</comment>
<feature type="domain" description="O-methyltransferase C-terminal" evidence="5">
    <location>
        <begin position="121"/>
        <end position="294"/>
    </location>
</feature>
<dbReference type="OrthoDB" id="9810615at2"/>
<organism evidence="6 7">
    <name type="scientific">Pelotomaculum propionicicum</name>
    <dbReference type="NCBI Taxonomy" id="258475"/>
    <lineage>
        <taxon>Bacteria</taxon>
        <taxon>Bacillati</taxon>
        <taxon>Bacillota</taxon>
        <taxon>Clostridia</taxon>
        <taxon>Eubacteriales</taxon>
        <taxon>Desulfotomaculaceae</taxon>
        <taxon>Pelotomaculum</taxon>
    </lineage>
</organism>
<dbReference type="Proteomes" id="UP000297597">
    <property type="component" value="Unassembled WGS sequence"/>
</dbReference>
<dbReference type="PROSITE" id="PS51683">
    <property type="entry name" value="SAM_OMT_II"/>
    <property type="match status" value="1"/>
</dbReference>
<evidence type="ECO:0000313" key="7">
    <source>
        <dbReference type="Proteomes" id="UP000297597"/>
    </source>
</evidence>
<evidence type="ECO:0000313" key="6">
    <source>
        <dbReference type="EMBL" id="TEB10724.1"/>
    </source>
</evidence>
<dbReference type="InterPro" id="IPR001077">
    <property type="entry name" value="COMT_C"/>
</dbReference>
<dbReference type="PANTHER" id="PTHR43712:SF2">
    <property type="entry name" value="O-METHYLTRANSFERASE CICE"/>
    <property type="match status" value="1"/>
</dbReference>
<dbReference type="PANTHER" id="PTHR43712">
    <property type="entry name" value="PUTATIVE (AFU_ORTHOLOGUE AFUA_4G14580)-RELATED"/>
    <property type="match status" value="1"/>
</dbReference>
<evidence type="ECO:0000256" key="2">
    <source>
        <dbReference type="ARBA" id="ARBA00022679"/>
    </source>
</evidence>
<feature type="active site" description="Proton acceptor" evidence="4">
    <location>
        <position position="225"/>
    </location>
</feature>
<dbReference type="AlphaFoldDB" id="A0A4Y7RP02"/>
<dbReference type="Gene3D" id="1.10.10.10">
    <property type="entry name" value="Winged helix-like DNA-binding domain superfamily/Winged helix DNA-binding domain"/>
    <property type="match status" value="1"/>
</dbReference>
<dbReference type="InterPro" id="IPR036388">
    <property type="entry name" value="WH-like_DNA-bd_sf"/>
</dbReference>
<protein>
    <submittedName>
        <fullName evidence="6">3-hydroxy-5-methyl-1-naphthoate 3-O-methyltransferase</fullName>
        <ecNumber evidence="6">2.1.1.302</ecNumber>
    </submittedName>
</protein>
<evidence type="ECO:0000256" key="1">
    <source>
        <dbReference type="ARBA" id="ARBA00022603"/>
    </source>
</evidence>
<dbReference type="SUPFAM" id="SSF46785">
    <property type="entry name" value="Winged helix' DNA-binding domain"/>
    <property type="match status" value="1"/>
</dbReference>
<dbReference type="EMBL" id="QFFZ01000022">
    <property type="protein sequence ID" value="TEB10724.1"/>
    <property type="molecule type" value="Genomic_DNA"/>
</dbReference>
<dbReference type="InterPro" id="IPR016461">
    <property type="entry name" value="COMT-like"/>
</dbReference>
<evidence type="ECO:0000256" key="4">
    <source>
        <dbReference type="PIRSR" id="PIRSR005739-1"/>
    </source>
</evidence>
<dbReference type="InterPro" id="IPR029063">
    <property type="entry name" value="SAM-dependent_MTases_sf"/>
</dbReference>
<dbReference type="SUPFAM" id="SSF53335">
    <property type="entry name" value="S-adenosyl-L-methionine-dependent methyltransferases"/>
    <property type="match status" value="1"/>
</dbReference>
<dbReference type="EC" id="2.1.1.302" evidence="6"/>
<evidence type="ECO:0000259" key="5">
    <source>
        <dbReference type="Pfam" id="PF00891"/>
    </source>
</evidence>
<keyword evidence="2 6" id="KW-0808">Transferase</keyword>
<dbReference type="GO" id="GO:0008171">
    <property type="term" value="F:O-methyltransferase activity"/>
    <property type="evidence" value="ECO:0007669"/>
    <property type="project" value="InterPro"/>
</dbReference>
<name>A0A4Y7RP02_9FIRM</name>
<dbReference type="GO" id="GO:0032259">
    <property type="term" value="P:methylation"/>
    <property type="evidence" value="ECO:0007669"/>
    <property type="project" value="UniProtKB-KW"/>
</dbReference>
<keyword evidence="1 6" id="KW-0489">Methyltransferase</keyword>
<keyword evidence="3" id="KW-0949">S-adenosyl-L-methionine</keyword>
<evidence type="ECO:0000256" key="3">
    <source>
        <dbReference type="ARBA" id="ARBA00022691"/>
    </source>
</evidence>
<proteinExistence type="predicted"/>
<dbReference type="InterPro" id="IPR036390">
    <property type="entry name" value="WH_DNA-bd_sf"/>
</dbReference>
<dbReference type="Pfam" id="PF00891">
    <property type="entry name" value="Methyltransf_2"/>
    <property type="match status" value="1"/>
</dbReference>
<keyword evidence="7" id="KW-1185">Reference proteome</keyword>
<dbReference type="Gene3D" id="3.40.50.150">
    <property type="entry name" value="Vaccinia Virus protein VP39"/>
    <property type="match status" value="1"/>
</dbReference>
<dbReference type="RefSeq" id="WP_134214008.1">
    <property type="nucleotide sequence ID" value="NZ_QFFZ01000022.1"/>
</dbReference>
<reference evidence="6 7" key="1">
    <citation type="journal article" date="2018" name="Environ. Microbiol.">
        <title>Novel energy conservation strategies and behaviour of Pelotomaculum schinkii driving syntrophic propionate catabolism.</title>
        <authorList>
            <person name="Hidalgo-Ahumada C.A.P."/>
            <person name="Nobu M.K."/>
            <person name="Narihiro T."/>
            <person name="Tamaki H."/>
            <person name="Liu W.T."/>
            <person name="Kamagata Y."/>
            <person name="Stams A.J.M."/>
            <person name="Imachi H."/>
            <person name="Sousa D.Z."/>
        </authorList>
    </citation>
    <scope>NUCLEOTIDE SEQUENCE [LARGE SCALE GENOMIC DNA]</scope>
    <source>
        <strain evidence="6 7">MGP</strain>
    </source>
</reference>
<sequence length="312" mass="33815">MPNQQALIAPQELLIIGAAVKTGIIEQLSAKPMTIDELALAIGADSRALWVVTEALEALGYLSKDGNMLRLSEEALDMLYNTESPNFTGFSFMHRYNVTNSWTHLPEVIKSGQPSPREDAAENTKYFMAAMGHSAKEHARAVAGFCLTGLGDSPKVLDIGGGPLTYARAFAAGGARVTVQDLPNVVDYMSKFLNEDENIEMFPGDFNVVLSPDVFDLAFLGNICHIFGERENRELFKKVAAVLKTGGKITIVDFVRGTTAMAAVFGVNMLVNTKNGGTWTLNEYGAWLGDAGFSSPELNEVGGRQILTAWKK</sequence>
<accession>A0A4Y7RP02</accession>